<dbReference type="InterPro" id="IPR002909">
    <property type="entry name" value="IPT_dom"/>
</dbReference>
<dbReference type="Proteomes" id="UP000011087">
    <property type="component" value="Unassembled WGS sequence"/>
</dbReference>
<feature type="domain" description="IPT/TIG" evidence="2">
    <location>
        <begin position="2086"/>
        <end position="2169"/>
    </location>
</feature>
<dbReference type="InterPro" id="IPR014756">
    <property type="entry name" value="Ig_E-set"/>
</dbReference>
<feature type="domain" description="IPT/TIG" evidence="2">
    <location>
        <begin position="1206"/>
        <end position="1290"/>
    </location>
</feature>
<feature type="domain" description="IPT/TIG" evidence="2">
    <location>
        <begin position="851"/>
        <end position="945"/>
    </location>
</feature>
<keyword evidence="5" id="KW-1185">Reference proteome</keyword>
<evidence type="ECO:0000313" key="3">
    <source>
        <dbReference type="EMBL" id="EKX40409.1"/>
    </source>
</evidence>
<gene>
    <name evidence="3" type="ORF">GUITHDRAFT_113438</name>
</gene>
<dbReference type="OMA" id="VAVEITM"/>
<protein>
    <recommendedName>
        <fullName evidence="2">IPT/TIG domain-containing protein</fullName>
    </recommendedName>
</protein>
<feature type="domain" description="IPT/TIG" evidence="2">
    <location>
        <begin position="1998"/>
        <end position="2082"/>
    </location>
</feature>
<dbReference type="HOGENOM" id="CLU_226463_0_0_1"/>
<dbReference type="CDD" id="cd00603">
    <property type="entry name" value="IPT_PCSR"/>
    <property type="match status" value="2"/>
</dbReference>
<evidence type="ECO:0000313" key="5">
    <source>
        <dbReference type="Proteomes" id="UP000011087"/>
    </source>
</evidence>
<dbReference type="KEGG" id="gtt:GUITHDRAFT_113438"/>
<dbReference type="OrthoDB" id="125363at2759"/>
<dbReference type="InterPro" id="IPR052387">
    <property type="entry name" value="Fibrocystin"/>
</dbReference>
<dbReference type="SUPFAM" id="SSF81296">
    <property type="entry name" value="E set domains"/>
    <property type="match status" value="19"/>
</dbReference>
<dbReference type="PANTHER" id="PTHR46769:SF2">
    <property type="entry name" value="FIBROCYSTIN-L ISOFORM 2 PRECURSOR-RELATED"/>
    <property type="match status" value="1"/>
</dbReference>
<feature type="domain" description="IPT/TIG" evidence="2">
    <location>
        <begin position="1913"/>
        <end position="1996"/>
    </location>
</feature>
<proteinExistence type="predicted"/>
<feature type="domain" description="IPT/TIG" evidence="2">
    <location>
        <begin position="764"/>
        <end position="847"/>
    </location>
</feature>
<evidence type="ECO:0000313" key="4">
    <source>
        <dbReference type="EnsemblProtists" id="EKX40409"/>
    </source>
</evidence>
<sequence>MSCMVGGDLLGDTRYQSSTKVLCLFQGIRRIGNFTLFLSVGGGQYRPVPGLSLNIIAEPTPQTATPSVGPAAGGTFVSFSTAETIPDMPMECEFGELGARTGAIRISDQQFGCFSAAKASSARVRVFLWLGTTRSKSNVFFQYLERERAMLEAVLPSVGSIQGGLWVDIVGKHFDIQRPGCRYGARESLILWASSSLIRCKTLPSTPGPVFWQVKGTDGQHVSALRAFYVLQTPEIDSIQPSWAVQGNSSAVVTLRGRHFEMSLYVQINGLGWQVCDILSTAMGTCRLVLSLEPQLVTLRVSNNKRESGMKCSSPFQILGEPRINKLIPSSGPVKGGMQLTVVGEHLGDQADVMLVTCVFEDIGMSQARVLSSTRVICVTPAHDIPSIVQVHVTCGEDGLVVSGSMNVQYTLQCTVQSTAQHVESETGLHVIRVVGENFMPDAVSCSIGQDNRLLQAVWLTSTVSLCKARGDIPRAQSFTFYCDNQLIDARILDDDWSEVLLLSLSPTVGRGGDGAWIELRGVFRTDMNDARCVFGQGKTYAEARWLSTSRVQCGIPALASGNVTVSLSVGSNDIISNSLLFISLDQIKIQRLLPSRGLVGVYTFVSVVGSLDHMGLHSTCRFGSMHSSAVMISSSMAACKISSSFARRVELKLCISEQDQVCSNVLRFDFEEAFAVLKITPSSGPTRGGTKITLIGNQLGRNTTFCKFGQSSVGRATITIAASLAVCESPSMQAGLVPLTIVQSEYTFAALNSNEFAYLYWPEPQVTSIVPSIAYQEISTVITMKGQGLAPLLEAGCGIGGAVAKLSRESSGDYVCRVPQGLAVGLYRITFNIHGLEPLSSDLQLAVEPSTNILEIRPTCGPARGGTTISIRIRGALSEKDLGCMIGAQWTGLIKGSRHDEFRCVAPPSTVIGEVAMRLASRESVKYDTAASRHSGKEWTFKFYDDEQVDAVLPGEVFLSPDLHLTVIGRNFEQSHDISCLFADKHVKMATLITSTQVLCDIPSLEEGKMSLKVANNGVDFSLSSQTVRLEPQIEALLITPSKGPMVGGITLTVFHSRLILARNVSFKFRDQVAQGQSLPGKFVCVVPTGSSPGNVSVLVMSDAKEKVMDFMFQYEELGIVKLVYPTIGPTDGGSLVTFAISKLHVKDALVCSFEGEMVDAKLGKSREEVVCYTPSHQEGTVRLELYKGSLALSGPGIEFMFAPLFVVEEIFPSSGPTQGNSIATIVGRNFLSGKDLYCLFSTSATLSTVVDSRKIVCRTPESPAGTISMSVGLDSQVFSRGYLLYEFYTQVQLDAIIPEVCLAETPSRITMLGANFDEKVLCDVGAISAVAMELVDVSRAVLEIPGLPAGEHSIRCSKVGGHLSNVRTLHSWAFPLDIVIDPTSSAVGGGTVISVLASTAFPTTTWRCLFGKSPVDAQIVDHKTLQCTAPPAHEAGSVEMMITSTGRNSFKSPRFPFLYIPTDAVHMLDYHPSEGPCSGGTVIHFSTSHGMETVGSVRCVFGATTVEGYSDANTSRLVCVSPPGRPGLMQLRVISVVKGMVEWDLLYSYMPNPILSTVWPSLFVVEGQATARVTLSGENFMDRESLRCMFGRKEGIPYFHTSTHLECAIEGLQHGNFSMYVRSDNGLSAESVQVIVTKPVKVVKAQCRQRARGLERSFIRLVGSGFSYDKVVRCELDSLYVQAVFVSEDVMLCHFDSLRCRKVFNLSIEVTEGDNIFKIVAQPEIFEEQGGARIHSCVPSQGSLGGGTIVTVRGKNLVGGQSACRFGRLRTDSLAQVSSTMVLCVSPKQLVSSDVEVVVLGDDGLYSDAGVTYLYRPVARIHGVFPSSVRRGLSTPITVQGADFEMESMLCRQDRRKVVDSRIVSSSLIVCTITPTSSEAVNVSVSANRLEWSNDFSVAVVDQHQRNPNSLVRISGLSPSFGQYGGGTQVQIFGSGFSAVTQIRFGQAQAQCFYLTTSFTLCNTPPSKSPGLVNVFIVSDVPSRNGSSTWFEYIAEAQVLHAYPSSGTSDGGTTVTVVGRGFERGYQPICKFGERTVEGTFQSSTQAVCTSPVHVAGNVSLSLSVNGADYTRTVCNYQYVSGVTIVSIQPSAGSVNGGDSITVQGTGFFSGLSCKFDSSSSSDTSFKSSFMIICVSPFFERSFLAELSLWSSGQRYTSGQQISFQYLSVPRIYSVNPSSLTTSGISSVTVVGVDLLEGDFCIFSHEPSSSMPGALLNGQLLCKVAMPRILSSETAFIEVARKANADLRSNKIPIVLRQSIEISALIPKVFESGDTSILTIIGEGFSANPPMCLQIASLQYVVEAPSSSMLLCELTTQEIGIGSHVIALCPDSGYDLKSANASIEIVSRVVLERVTPSVGPRMGSTAVTIWGNSFHEETEYFCKVRDGVAQAMVMNSTTIMCTIPEIQDGDGLVHICVHTKRLSNDTRKSTDCVQYLLMPPHRLEGIVPSLIKKSKGKSIFVSGEGFVGINQYTCLFGSDIRTSAQYLTSRVLRCPIIDRLEGKYLISIYYGALSAALNGFLAEFGGRDQVTRVSPSHGHASSKNTVTVHGWGFSGFDTLFCRISHTFTYPARQISDKEIVCDIAAPSLHGVVGLDVTWRGLSLVNEPLTFEFLTREVTIFRVVPSICHRAGTALTVFGLNFRDLDHLYIQVSDAKYEATILSSSMAATQIRSFPIGMHYVSVGNMQGNQPTEHSNQLPFARVHPPRLYEVVPSTGPVTGDTLITLIGENLGHSYRNTYIWVFGKHETTCSAQTTTTLLCNTPPSKSPGLVNVFIVSDVPSRNGSSTWFEYIAEAQVLHAYPSSGTSDGGTTVTVVGRGFERGYQPICKFGERTVEGTFQSSTQAVCTSPVHVAGNVSLSLSVNGADYTRTVCNYQYVSGVTIVSIQPSAGSVNVIHCFFNHQ</sequence>
<feature type="domain" description="IPT/TIG" evidence="2">
    <location>
        <begin position="674"/>
        <end position="760"/>
    </location>
</feature>
<feature type="domain" description="IPT/TIG" evidence="2">
    <location>
        <begin position="233"/>
        <end position="319"/>
    </location>
</feature>
<dbReference type="RefSeq" id="XP_005827389.1">
    <property type="nucleotide sequence ID" value="XM_005827332.1"/>
</dbReference>
<dbReference type="EMBL" id="JH993031">
    <property type="protein sequence ID" value="EKX40409.1"/>
    <property type="molecule type" value="Genomic_DNA"/>
</dbReference>
<evidence type="ECO:0000256" key="1">
    <source>
        <dbReference type="ARBA" id="ARBA00022729"/>
    </source>
</evidence>
<feature type="domain" description="IPT/TIG" evidence="2">
    <location>
        <begin position="1466"/>
        <end position="1552"/>
    </location>
</feature>
<feature type="domain" description="IPT/TIG" evidence="2">
    <location>
        <begin position="1032"/>
        <end position="1117"/>
    </location>
</feature>
<dbReference type="CDD" id="cd00102">
    <property type="entry name" value="IPT"/>
    <property type="match status" value="8"/>
</dbReference>
<reference evidence="5" key="2">
    <citation type="submission" date="2012-11" db="EMBL/GenBank/DDBJ databases">
        <authorList>
            <person name="Kuo A."/>
            <person name="Curtis B.A."/>
            <person name="Tanifuji G."/>
            <person name="Burki F."/>
            <person name="Gruber A."/>
            <person name="Irimia M."/>
            <person name="Maruyama S."/>
            <person name="Arias M.C."/>
            <person name="Ball S.G."/>
            <person name="Gile G.H."/>
            <person name="Hirakawa Y."/>
            <person name="Hopkins J.F."/>
            <person name="Rensing S.A."/>
            <person name="Schmutz J."/>
            <person name="Symeonidi A."/>
            <person name="Elias M."/>
            <person name="Eveleigh R.J."/>
            <person name="Herman E.K."/>
            <person name="Klute M.J."/>
            <person name="Nakayama T."/>
            <person name="Obornik M."/>
            <person name="Reyes-Prieto A."/>
            <person name="Armbrust E.V."/>
            <person name="Aves S.J."/>
            <person name="Beiko R.G."/>
            <person name="Coutinho P."/>
            <person name="Dacks J.B."/>
            <person name="Durnford D.G."/>
            <person name="Fast N.M."/>
            <person name="Green B.R."/>
            <person name="Grisdale C."/>
            <person name="Hempe F."/>
            <person name="Henrissat B."/>
            <person name="Hoppner M.P."/>
            <person name="Ishida K.-I."/>
            <person name="Kim E."/>
            <person name="Koreny L."/>
            <person name="Kroth P.G."/>
            <person name="Liu Y."/>
            <person name="Malik S.-B."/>
            <person name="Maier U.G."/>
            <person name="McRose D."/>
            <person name="Mock T."/>
            <person name="Neilson J.A."/>
            <person name="Onodera N.T."/>
            <person name="Poole A.M."/>
            <person name="Pritham E.J."/>
            <person name="Richards T.A."/>
            <person name="Rocap G."/>
            <person name="Roy S.W."/>
            <person name="Sarai C."/>
            <person name="Schaack S."/>
            <person name="Shirato S."/>
            <person name="Slamovits C.H."/>
            <person name="Spencer D.F."/>
            <person name="Suzuki S."/>
            <person name="Worden A.Z."/>
            <person name="Zauner S."/>
            <person name="Barry K."/>
            <person name="Bell C."/>
            <person name="Bharti A.K."/>
            <person name="Crow J.A."/>
            <person name="Grimwood J."/>
            <person name="Kramer R."/>
            <person name="Lindquist E."/>
            <person name="Lucas S."/>
            <person name="Salamov A."/>
            <person name="McFadden G.I."/>
            <person name="Lane C.E."/>
            <person name="Keeling P.J."/>
            <person name="Gray M.W."/>
            <person name="Grigoriev I.V."/>
            <person name="Archibald J.M."/>
        </authorList>
    </citation>
    <scope>NUCLEOTIDE SEQUENCE</scope>
    <source>
        <strain evidence="5">CCMP2712</strain>
    </source>
</reference>
<dbReference type="GeneID" id="19046974"/>
<dbReference type="SMART" id="SM00429">
    <property type="entry name" value="IPT"/>
    <property type="match status" value="16"/>
</dbReference>
<feature type="domain" description="IPT/TIG" evidence="2">
    <location>
        <begin position="2795"/>
        <end position="2879"/>
    </location>
</feature>
<dbReference type="eggNOG" id="KOG3610">
    <property type="taxonomic scope" value="Eukaryota"/>
</dbReference>
<keyword evidence="1" id="KW-0732">Signal</keyword>
<dbReference type="Pfam" id="PF01833">
    <property type="entry name" value="TIG"/>
    <property type="match status" value="17"/>
</dbReference>
<feature type="domain" description="IPT/TIG" evidence="2">
    <location>
        <begin position="321"/>
        <end position="413"/>
    </location>
</feature>
<reference evidence="3 5" key="1">
    <citation type="journal article" date="2012" name="Nature">
        <title>Algal genomes reveal evolutionary mosaicism and the fate of nucleomorphs.</title>
        <authorList>
            <consortium name="DOE Joint Genome Institute"/>
            <person name="Curtis B.A."/>
            <person name="Tanifuji G."/>
            <person name="Burki F."/>
            <person name="Gruber A."/>
            <person name="Irimia M."/>
            <person name="Maruyama S."/>
            <person name="Arias M.C."/>
            <person name="Ball S.G."/>
            <person name="Gile G.H."/>
            <person name="Hirakawa Y."/>
            <person name="Hopkins J.F."/>
            <person name="Kuo A."/>
            <person name="Rensing S.A."/>
            <person name="Schmutz J."/>
            <person name="Symeonidi A."/>
            <person name="Elias M."/>
            <person name="Eveleigh R.J."/>
            <person name="Herman E.K."/>
            <person name="Klute M.J."/>
            <person name="Nakayama T."/>
            <person name="Obornik M."/>
            <person name="Reyes-Prieto A."/>
            <person name="Armbrust E.V."/>
            <person name="Aves S.J."/>
            <person name="Beiko R.G."/>
            <person name="Coutinho P."/>
            <person name="Dacks J.B."/>
            <person name="Durnford D.G."/>
            <person name="Fast N.M."/>
            <person name="Green B.R."/>
            <person name="Grisdale C.J."/>
            <person name="Hempel F."/>
            <person name="Henrissat B."/>
            <person name="Hoppner M.P."/>
            <person name="Ishida K."/>
            <person name="Kim E."/>
            <person name="Koreny L."/>
            <person name="Kroth P.G."/>
            <person name="Liu Y."/>
            <person name="Malik S.B."/>
            <person name="Maier U.G."/>
            <person name="McRose D."/>
            <person name="Mock T."/>
            <person name="Neilson J.A."/>
            <person name="Onodera N.T."/>
            <person name="Poole A.M."/>
            <person name="Pritham E.J."/>
            <person name="Richards T.A."/>
            <person name="Rocap G."/>
            <person name="Roy S.W."/>
            <person name="Sarai C."/>
            <person name="Schaack S."/>
            <person name="Shirato S."/>
            <person name="Slamovits C.H."/>
            <person name="Spencer D.F."/>
            <person name="Suzuki S."/>
            <person name="Worden A.Z."/>
            <person name="Zauner S."/>
            <person name="Barry K."/>
            <person name="Bell C."/>
            <person name="Bharti A.K."/>
            <person name="Crow J.A."/>
            <person name="Grimwood J."/>
            <person name="Kramer R."/>
            <person name="Lindquist E."/>
            <person name="Lucas S."/>
            <person name="Salamov A."/>
            <person name="McFadden G.I."/>
            <person name="Lane C.E."/>
            <person name="Keeling P.J."/>
            <person name="Gray M.W."/>
            <person name="Grigoriev I.V."/>
            <person name="Archibald J.M."/>
        </authorList>
    </citation>
    <scope>NUCLEOTIDE SEQUENCE</scope>
    <source>
        <strain evidence="3 5">CCMP2712</strain>
    </source>
</reference>
<organism evidence="3">
    <name type="scientific">Guillardia theta (strain CCMP2712)</name>
    <name type="common">Cryptophyte</name>
    <dbReference type="NCBI Taxonomy" id="905079"/>
    <lineage>
        <taxon>Eukaryota</taxon>
        <taxon>Cryptophyceae</taxon>
        <taxon>Pyrenomonadales</taxon>
        <taxon>Geminigeraceae</taxon>
        <taxon>Guillardia</taxon>
    </lineage>
</organism>
<feature type="domain" description="IPT/TIG" evidence="2">
    <location>
        <begin position="2706"/>
        <end position="2793"/>
    </location>
</feature>
<feature type="domain" description="IPT/TIG" evidence="2">
    <location>
        <begin position="148"/>
        <end position="231"/>
    </location>
</feature>
<feature type="domain" description="IPT/TIG" evidence="2">
    <location>
        <begin position="2350"/>
        <end position="2440"/>
    </location>
</feature>
<accession>L1IX05</accession>
<dbReference type="Gene3D" id="2.60.40.10">
    <property type="entry name" value="Immunoglobulins"/>
    <property type="match status" value="22"/>
</dbReference>
<dbReference type="PaxDb" id="55529-EKX40409"/>
<feature type="domain" description="IPT/TIG" evidence="2">
    <location>
        <begin position="1735"/>
        <end position="1818"/>
    </location>
</feature>
<reference evidence="4" key="3">
    <citation type="submission" date="2016-03" db="UniProtKB">
        <authorList>
            <consortium name="EnsemblProtists"/>
        </authorList>
    </citation>
    <scope>IDENTIFICATION</scope>
</reference>
<dbReference type="PANTHER" id="PTHR46769">
    <property type="entry name" value="POLYCYSTIC KIDNEY AND HEPATIC DISEASE 1 (AUTOSOMAL RECESSIVE)-LIKE 1"/>
    <property type="match status" value="1"/>
</dbReference>
<dbReference type="InterPro" id="IPR013783">
    <property type="entry name" value="Ig-like_fold"/>
</dbReference>
<evidence type="ECO:0000259" key="2">
    <source>
        <dbReference type="SMART" id="SM00429"/>
    </source>
</evidence>
<dbReference type="EnsemblProtists" id="EKX40409">
    <property type="protein sequence ID" value="EKX40409"/>
    <property type="gene ID" value="GUITHDRAFT_113438"/>
</dbReference>
<name>L1IX05_GUITC</name>